<accession>A0A067Z2G1</accession>
<dbReference type="AlphaFoldDB" id="A0A067Z2G1"/>
<protein>
    <submittedName>
        <fullName evidence="1">Uncharacterized protein</fullName>
    </submittedName>
</protein>
<dbReference type="EMBL" id="CP004373">
    <property type="protein sequence ID" value="AHK71206.1"/>
    <property type="molecule type" value="Genomic_DNA"/>
</dbReference>
<dbReference type="HOGENOM" id="CLU_079023_0_0_5"/>
<dbReference type="RefSeq" id="WP_041111636.1">
    <property type="nucleotide sequence ID" value="NZ_CP004373.1"/>
</dbReference>
<evidence type="ECO:0000313" key="1">
    <source>
        <dbReference type="EMBL" id="AHK71206.1"/>
    </source>
</evidence>
<sequence length="304" mass="30371">MGIGLSDIENAIGAVGRLGSSSPVILGNLVLTGIEVPDTLQVGGRQMLVVHRLPGGGRVVDALGNDPGRLELKGRFLGPDAQMRAQAVERMRMAGQQVAFSAAGLSVQVWIAQFHYVYQAKGAVCSYALVLERPQETTAVQTSDTLSGALGDDVGSALDSFSSVVSDVSEGVFTAVGQVSSVVGQVMPLATLVGAGGFASKVTDALGTVNGVAQSGMNLATVPSALTSVAGGLENAGSGLQSILTGAGQNVEAIQPVNSVSLNALGQNAALLSAAADAGSLVNRSAANVAVAQGQSTSLPSVFA</sequence>
<name>A0A067Z2G1_GLUOY</name>
<dbReference type="KEGG" id="goy:GLS_c13090"/>
<organism evidence="1 2">
    <name type="scientific">Gluconobacter oxydans DSM 3504</name>
    <dbReference type="NCBI Taxonomy" id="1288313"/>
    <lineage>
        <taxon>Bacteria</taxon>
        <taxon>Pseudomonadati</taxon>
        <taxon>Pseudomonadota</taxon>
        <taxon>Alphaproteobacteria</taxon>
        <taxon>Acetobacterales</taxon>
        <taxon>Acetobacteraceae</taxon>
        <taxon>Gluconobacter</taxon>
    </lineage>
</organism>
<dbReference type="GeneID" id="56905536"/>
<dbReference type="Proteomes" id="UP000031656">
    <property type="component" value="Chromosome"/>
</dbReference>
<reference evidence="1 2" key="1">
    <citation type="journal article" date="2015" name="Appl. Microbiol. Biotechnol.">
        <title>The consequence of an additional NADH dehydrogenase paralog on the growth of Gluconobacter oxydans DSM3504.</title>
        <authorList>
            <person name="Kostner D."/>
            <person name="Luchterhand B."/>
            <person name="Junker A."/>
            <person name="Volland S."/>
            <person name="Daniel R."/>
            <person name="Buchs J."/>
            <person name="Liebl W."/>
            <person name="Ehrenreich A."/>
        </authorList>
    </citation>
    <scope>NUCLEOTIDE SEQUENCE [LARGE SCALE GENOMIC DNA]</scope>
    <source>
        <strain evidence="1">DSM 3504</strain>
    </source>
</reference>
<evidence type="ECO:0000313" key="2">
    <source>
        <dbReference type="Proteomes" id="UP000031656"/>
    </source>
</evidence>
<gene>
    <name evidence="1" type="ORF">GLS_c13090</name>
</gene>
<proteinExistence type="predicted"/>